<reference evidence="3" key="1">
    <citation type="journal article" date="2015" name="Nat. Genet.">
        <title>The genome and transcriptome of the zoonotic hookworm Ancylostoma ceylanicum identify infection-specific gene families.</title>
        <authorList>
            <person name="Schwarz E.M."/>
            <person name="Hu Y."/>
            <person name="Antoshechkin I."/>
            <person name="Miller M.M."/>
            <person name="Sternberg P.W."/>
            <person name="Aroian R.V."/>
        </authorList>
    </citation>
    <scope>NUCLEOTIDE SEQUENCE</scope>
    <source>
        <strain evidence="3">HY135</strain>
    </source>
</reference>
<comment type="caution">
    <text evidence="2">The sequence shown here is derived from an EMBL/GenBank/DDBJ whole genome shotgun (WGS) entry which is preliminary data.</text>
</comment>
<evidence type="ECO:0000313" key="3">
    <source>
        <dbReference type="Proteomes" id="UP000024635"/>
    </source>
</evidence>
<keyword evidence="1" id="KW-1133">Transmembrane helix</keyword>
<protein>
    <submittedName>
        <fullName evidence="2">Uncharacterized protein</fullName>
    </submittedName>
</protein>
<feature type="transmembrane region" description="Helical" evidence="1">
    <location>
        <begin position="123"/>
        <end position="146"/>
    </location>
</feature>
<evidence type="ECO:0000313" key="2">
    <source>
        <dbReference type="EMBL" id="EYB87008.1"/>
    </source>
</evidence>
<dbReference type="Proteomes" id="UP000024635">
    <property type="component" value="Unassembled WGS sequence"/>
</dbReference>
<dbReference type="EMBL" id="JARK01001606">
    <property type="protein sequence ID" value="EYB87008.1"/>
    <property type="molecule type" value="Genomic_DNA"/>
</dbReference>
<gene>
    <name evidence="2" type="primary">Acey_s0270.g882</name>
    <name evidence="2" type="ORF">Y032_0270g882</name>
</gene>
<dbReference type="AlphaFoldDB" id="A0A016S8P8"/>
<evidence type="ECO:0000256" key="1">
    <source>
        <dbReference type="SAM" id="Phobius"/>
    </source>
</evidence>
<sequence>MSKLMYDQPDRPANAGLSSFFYARFASLAIVYILPSSKRWRTATQRWTDQRRFPTTGRQRIASTTVSLHRPDAGMVASGHGWLAAGTISNPEGLDGDSHTMALPRKRVLTAARKLRPAWKRPMAAISVHLHILFRLLCIIFGYVAYAQHHRRVPVLKELFILQDDS</sequence>
<name>A0A016S8P8_9BILA</name>
<proteinExistence type="predicted"/>
<accession>A0A016S8P8</accession>
<keyword evidence="1" id="KW-0472">Membrane</keyword>
<feature type="transmembrane region" description="Helical" evidence="1">
    <location>
        <begin position="15"/>
        <end position="34"/>
    </location>
</feature>
<keyword evidence="1" id="KW-0812">Transmembrane</keyword>
<keyword evidence="3" id="KW-1185">Reference proteome</keyword>
<organism evidence="2 3">
    <name type="scientific">Ancylostoma ceylanicum</name>
    <dbReference type="NCBI Taxonomy" id="53326"/>
    <lineage>
        <taxon>Eukaryota</taxon>
        <taxon>Metazoa</taxon>
        <taxon>Ecdysozoa</taxon>
        <taxon>Nematoda</taxon>
        <taxon>Chromadorea</taxon>
        <taxon>Rhabditida</taxon>
        <taxon>Rhabditina</taxon>
        <taxon>Rhabditomorpha</taxon>
        <taxon>Strongyloidea</taxon>
        <taxon>Ancylostomatidae</taxon>
        <taxon>Ancylostomatinae</taxon>
        <taxon>Ancylostoma</taxon>
    </lineage>
</organism>